<dbReference type="AlphaFoldDB" id="A0A840V2U9"/>
<keyword evidence="2 3" id="KW-0949">S-adenosyl-L-methionine</keyword>
<evidence type="ECO:0000256" key="2">
    <source>
        <dbReference type="ARBA" id="ARBA00022691"/>
    </source>
</evidence>
<dbReference type="InterPro" id="IPR029063">
    <property type="entry name" value="SAM-dependent_MTases_sf"/>
</dbReference>
<proteinExistence type="inferred from homology"/>
<name>A0A840V2U9_9BACT</name>
<dbReference type="PANTHER" id="PTHR43861">
    <property type="entry name" value="TRANS-ACONITATE 2-METHYLTRANSFERASE-RELATED"/>
    <property type="match status" value="1"/>
</dbReference>
<keyword evidence="7" id="KW-1185">Reference proteome</keyword>
<accession>A0A840V2U9</accession>
<evidence type="ECO:0000256" key="1">
    <source>
        <dbReference type="ARBA" id="ARBA00022679"/>
    </source>
</evidence>
<evidence type="ECO:0000313" key="7">
    <source>
        <dbReference type="Proteomes" id="UP000539642"/>
    </source>
</evidence>
<dbReference type="SUPFAM" id="SSF53335">
    <property type="entry name" value="S-adenosyl-L-methionine-dependent methyltransferases"/>
    <property type="match status" value="1"/>
</dbReference>
<dbReference type="EC" id="2.1.3.-" evidence="3"/>
<dbReference type="Gene3D" id="3.40.50.150">
    <property type="entry name" value="Vaccinia Virus protein VP39"/>
    <property type="match status" value="1"/>
</dbReference>
<evidence type="ECO:0000313" key="6">
    <source>
        <dbReference type="EMBL" id="MBB5349158.1"/>
    </source>
</evidence>
<feature type="binding site" evidence="3">
    <location>
        <position position="203"/>
    </location>
    <ligand>
        <name>S-adenosyl-L-methionine</name>
        <dbReference type="ChEBI" id="CHEBI:59789"/>
    </ligand>
</feature>
<organism evidence="6 7">
    <name type="scientific">Desulfoprunum benzoelyticum</name>
    <dbReference type="NCBI Taxonomy" id="1506996"/>
    <lineage>
        <taxon>Bacteria</taxon>
        <taxon>Pseudomonadati</taxon>
        <taxon>Thermodesulfobacteriota</taxon>
        <taxon>Desulfobulbia</taxon>
        <taxon>Desulfobulbales</taxon>
        <taxon>Desulfobulbaceae</taxon>
        <taxon>Desulfoprunum</taxon>
    </lineage>
</organism>
<dbReference type="InterPro" id="IPR005271">
    <property type="entry name" value="CmoA"/>
</dbReference>
<evidence type="ECO:0000256" key="3">
    <source>
        <dbReference type="HAMAP-Rule" id="MF_01589"/>
    </source>
</evidence>
<keyword evidence="1 3" id="KW-0808">Transferase</keyword>
<dbReference type="HAMAP" id="MF_01589">
    <property type="entry name" value="Cx_SAM_synthase"/>
    <property type="match status" value="1"/>
</dbReference>
<dbReference type="GO" id="GO:0032259">
    <property type="term" value="P:methylation"/>
    <property type="evidence" value="ECO:0007669"/>
    <property type="project" value="UniProtKB-KW"/>
</dbReference>
<comment type="catalytic activity">
    <reaction evidence="3">
        <text>prephenate + S-adenosyl-L-methionine = carboxy-S-adenosyl-L-methionine + 3-phenylpyruvate + H2O</text>
        <dbReference type="Rhea" id="RHEA:51692"/>
        <dbReference type="ChEBI" id="CHEBI:15377"/>
        <dbReference type="ChEBI" id="CHEBI:18005"/>
        <dbReference type="ChEBI" id="CHEBI:29934"/>
        <dbReference type="ChEBI" id="CHEBI:59789"/>
        <dbReference type="ChEBI" id="CHEBI:134278"/>
    </reaction>
</comment>
<feature type="binding site" evidence="3 4">
    <location>
        <begin position="121"/>
        <end position="122"/>
    </location>
    <ligand>
        <name>S-adenosyl-L-methionine</name>
        <dbReference type="ChEBI" id="CHEBI:59789"/>
    </ligand>
</feature>
<dbReference type="GO" id="GO:0016743">
    <property type="term" value="F:carboxyl- or carbamoyltransferase activity"/>
    <property type="evidence" value="ECO:0007669"/>
    <property type="project" value="UniProtKB-UniRule"/>
</dbReference>
<dbReference type="PIRSF" id="PIRSF006325">
    <property type="entry name" value="MeTrfase_bac"/>
    <property type="match status" value="1"/>
</dbReference>
<dbReference type="NCBIfam" id="TIGR00740">
    <property type="entry name" value="carboxy-S-adenosyl-L-methionine synthase CmoA"/>
    <property type="match status" value="1"/>
</dbReference>
<gene>
    <name evidence="3" type="primary">cmoA</name>
    <name evidence="6" type="ORF">HNQ81_002909</name>
</gene>
<comment type="caution">
    <text evidence="3">Lacks conserved residue(s) required for the propagation of feature annotation.</text>
</comment>
<evidence type="ECO:0000256" key="4">
    <source>
        <dbReference type="PIRSR" id="PIRSR006325-1"/>
    </source>
</evidence>
<keyword evidence="6" id="KW-0489">Methyltransferase</keyword>
<evidence type="ECO:0000259" key="5">
    <source>
        <dbReference type="Pfam" id="PF13649"/>
    </source>
</evidence>
<feature type="binding site" evidence="3 4">
    <location>
        <begin position="93"/>
        <end position="94"/>
    </location>
    <ligand>
        <name>S-adenosyl-L-methionine</name>
        <dbReference type="ChEBI" id="CHEBI:59789"/>
    </ligand>
</feature>
<comment type="caution">
    <text evidence="6">The sequence shown here is derived from an EMBL/GenBank/DDBJ whole genome shotgun (WGS) entry which is preliminary data.</text>
</comment>
<dbReference type="Pfam" id="PF13649">
    <property type="entry name" value="Methyltransf_25"/>
    <property type="match status" value="1"/>
</dbReference>
<feature type="domain" description="Methyltransferase" evidence="5">
    <location>
        <begin position="64"/>
        <end position="162"/>
    </location>
</feature>
<protein>
    <recommendedName>
        <fullName evidence="3">Carboxy-S-adenosyl-L-methionine synthase</fullName>
        <shortName evidence="3">Cx-SAM synthase</shortName>
        <ecNumber evidence="3">2.1.3.-</ecNumber>
    </recommendedName>
</protein>
<dbReference type="GO" id="GO:0002098">
    <property type="term" value="P:tRNA wobble uridine modification"/>
    <property type="evidence" value="ECO:0007669"/>
    <property type="project" value="InterPro"/>
</dbReference>
<dbReference type="CDD" id="cd02440">
    <property type="entry name" value="AdoMet_MTases"/>
    <property type="match status" value="1"/>
</dbReference>
<dbReference type="InterPro" id="IPR041698">
    <property type="entry name" value="Methyltransf_25"/>
</dbReference>
<comment type="similarity">
    <text evidence="3">Belongs to the class I-like SAM-binding methyltransferase superfamily. Cx-SAM synthase family.</text>
</comment>
<dbReference type="PANTHER" id="PTHR43861:SF2">
    <property type="entry name" value="CARBOXY-S-ADENOSYL-L-METHIONINE SYNTHASE"/>
    <property type="match status" value="1"/>
</dbReference>
<feature type="binding site" evidence="3 4">
    <location>
        <position position="43"/>
    </location>
    <ligand>
        <name>S-adenosyl-L-methionine</name>
        <dbReference type="ChEBI" id="CHEBI:59789"/>
    </ligand>
</feature>
<dbReference type="Proteomes" id="UP000539642">
    <property type="component" value="Unassembled WGS sequence"/>
</dbReference>
<dbReference type="RefSeq" id="WP_183351965.1">
    <property type="nucleotide sequence ID" value="NZ_JACHEO010000020.1"/>
</dbReference>
<comment type="function">
    <text evidence="3">Catalyzes the conversion of S-adenosyl-L-methionine (SAM) to carboxy-S-adenosyl-L-methionine (Cx-SAM).</text>
</comment>
<sequence>MKPPPTSPKDTIFQQPTRAEDFEFNDRVVEVFDDMLDRSIPFYKEVVVSTARLLTTHLDYDDTIVDLGCATGSTLLELARLLPDRGLRFIGIDNSAPMLHKARLKAELYSKQDSIRFELADITATPHLAVGAFLLHYTLQFIRPIRREQFIRSLYDGLRPGGVLILSEKIILHDKRLNREYIDIYYQFKKSRGYSELEIAKKREALENVLIPFSIEENTALLRQAGFTAVAPFFQWFNFASLIAVKPE</sequence>
<dbReference type="GO" id="GO:0008168">
    <property type="term" value="F:methyltransferase activity"/>
    <property type="evidence" value="ECO:0007669"/>
    <property type="project" value="UniProtKB-KW"/>
</dbReference>
<dbReference type="EMBL" id="JACHEO010000020">
    <property type="protein sequence ID" value="MBB5349158.1"/>
    <property type="molecule type" value="Genomic_DNA"/>
</dbReference>
<dbReference type="GO" id="GO:1904047">
    <property type="term" value="F:S-adenosyl-L-methionine binding"/>
    <property type="evidence" value="ECO:0007669"/>
    <property type="project" value="UniProtKB-UniRule"/>
</dbReference>
<reference evidence="6 7" key="1">
    <citation type="submission" date="2020-08" db="EMBL/GenBank/DDBJ databases">
        <title>Genomic Encyclopedia of Type Strains, Phase IV (KMG-IV): sequencing the most valuable type-strain genomes for metagenomic binning, comparative biology and taxonomic classification.</title>
        <authorList>
            <person name="Goeker M."/>
        </authorList>
    </citation>
    <scope>NUCLEOTIDE SEQUENCE [LARGE SCALE GENOMIC DNA]</scope>
    <source>
        <strain evidence="6 7">DSM 28570</strain>
    </source>
</reference>